<gene>
    <name evidence="1" type="ORF">DSO57_1023529</name>
</gene>
<keyword evidence="2" id="KW-1185">Reference proteome</keyword>
<name>A0ACC2UNQ2_9FUNG</name>
<reference evidence="1" key="1">
    <citation type="submission" date="2022-04" db="EMBL/GenBank/DDBJ databases">
        <title>Genome of the entomopathogenic fungus Entomophthora muscae.</title>
        <authorList>
            <person name="Elya C."/>
            <person name="Lovett B.R."/>
            <person name="Lee E."/>
            <person name="Macias A.M."/>
            <person name="Hajek A.E."/>
            <person name="De Bivort B.L."/>
            <person name="Kasson M.T."/>
            <person name="De Fine Licht H.H."/>
            <person name="Stajich J.E."/>
        </authorList>
    </citation>
    <scope>NUCLEOTIDE SEQUENCE</scope>
    <source>
        <strain evidence="1">Berkeley</strain>
    </source>
</reference>
<comment type="caution">
    <text evidence="1">The sequence shown here is derived from an EMBL/GenBank/DDBJ whole genome shotgun (WGS) entry which is preliminary data.</text>
</comment>
<protein>
    <submittedName>
        <fullName evidence="1">Uncharacterized protein</fullName>
    </submittedName>
</protein>
<dbReference type="EMBL" id="QTSX02000123">
    <property type="protein sequence ID" value="KAJ9088407.1"/>
    <property type="molecule type" value="Genomic_DNA"/>
</dbReference>
<sequence length="184" mass="20812">MIFVVSIPPIDKRPHLHPLLSLPFFRKSQRGVILIFLPKSSRYKANTTDLALTTGANSMMVPIHVLTIRHIIIIQPLLIPVLKIYEHLPSTCCLRVSLLFLLLFTLLLPYDDRKDAQQMTFIELTATTQYPFESNNITLPLNEPQPSLHPHPQQVSLMNTPPISMLQPISPESGWVYDAADVSP</sequence>
<proteinExistence type="predicted"/>
<evidence type="ECO:0000313" key="1">
    <source>
        <dbReference type="EMBL" id="KAJ9088407.1"/>
    </source>
</evidence>
<dbReference type="Proteomes" id="UP001165960">
    <property type="component" value="Unassembled WGS sequence"/>
</dbReference>
<accession>A0ACC2UNQ2</accession>
<organism evidence="1 2">
    <name type="scientific">Entomophthora muscae</name>
    <dbReference type="NCBI Taxonomy" id="34485"/>
    <lineage>
        <taxon>Eukaryota</taxon>
        <taxon>Fungi</taxon>
        <taxon>Fungi incertae sedis</taxon>
        <taxon>Zoopagomycota</taxon>
        <taxon>Entomophthoromycotina</taxon>
        <taxon>Entomophthoromycetes</taxon>
        <taxon>Entomophthorales</taxon>
        <taxon>Entomophthoraceae</taxon>
        <taxon>Entomophthora</taxon>
    </lineage>
</organism>
<evidence type="ECO:0000313" key="2">
    <source>
        <dbReference type="Proteomes" id="UP001165960"/>
    </source>
</evidence>